<evidence type="ECO:0000313" key="2">
    <source>
        <dbReference type="Proteomes" id="UP001240236"/>
    </source>
</evidence>
<protein>
    <submittedName>
        <fullName evidence="1">Uncharacterized protein</fullName>
    </submittedName>
</protein>
<name>A0AAE4AX85_9ACTN</name>
<keyword evidence="2" id="KW-1185">Reference proteome</keyword>
<gene>
    <name evidence="1" type="ORF">J2S42_000482</name>
</gene>
<dbReference type="AlphaFoldDB" id="A0AAE4AX85"/>
<dbReference type="Proteomes" id="UP001240236">
    <property type="component" value="Unassembled WGS sequence"/>
</dbReference>
<dbReference type="EMBL" id="JAUSUZ010000001">
    <property type="protein sequence ID" value="MDQ0363813.1"/>
    <property type="molecule type" value="Genomic_DNA"/>
</dbReference>
<comment type="caution">
    <text evidence="1">The sequence shown here is derived from an EMBL/GenBank/DDBJ whole genome shotgun (WGS) entry which is preliminary data.</text>
</comment>
<dbReference type="RefSeq" id="WP_307234738.1">
    <property type="nucleotide sequence ID" value="NZ_JAUSUZ010000001.1"/>
</dbReference>
<proteinExistence type="predicted"/>
<reference evidence="1 2" key="1">
    <citation type="submission" date="2023-07" db="EMBL/GenBank/DDBJ databases">
        <title>Sequencing the genomes of 1000 actinobacteria strains.</title>
        <authorList>
            <person name="Klenk H.-P."/>
        </authorList>
    </citation>
    <scope>NUCLEOTIDE SEQUENCE [LARGE SCALE GENOMIC DNA]</scope>
    <source>
        <strain evidence="1 2">DSM 44709</strain>
    </source>
</reference>
<evidence type="ECO:0000313" key="1">
    <source>
        <dbReference type="EMBL" id="MDQ0363813.1"/>
    </source>
</evidence>
<accession>A0AAE4AX85</accession>
<sequence length="81" mass="7912">MPRIIPSVGDTTRAPLATPCTGTCVITSTPAAAALAWVAGVTACATVSRPRSRAAATSAATVSAGSPAVPGCRRSSTAILM</sequence>
<organism evidence="1 2">
    <name type="scientific">Catenuloplanes indicus</name>
    <dbReference type="NCBI Taxonomy" id="137267"/>
    <lineage>
        <taxon>Bacteria</taxon>
        <taxon>Bacillati</taxon>
        <taxon>Actinomycetota</taxon>
        <taxon>Actinomycetes</taxon>
        <taxon>Micromonosporales</taxon>
        <taxon>Micromonosporaceae</taxon>
        <taxon>Catenuloplanes</taxon>
    </lineage>
</organism>